<evidence type="ECO:0000256" key="1">
    <source>
        <dbReference type="SAM" id="MobiDB-lite"/>
    </source>
</evidence>
<proteinExistence type="predicted"/>
<feature type="region of interest" description="Disordered" evidence="1">
    <location>
        <begin position="106"/>
        <end position="129"/>
    </location>
</feature>
<keyword evidence="3" id="KW-1185">Reference proteome</keyword>
<protein>
    <submittedName>
        <fullName evidence="2">Uncharacterized protein</fullName>
    </submittedName>
</protein>
<dbReference type="OrthoDB" id="4070503at2759"/>
<name>A0A7H9HN13_9SACH</name>
<gene>
    <name evidence="2" type="ORF">HG537_0B00230</name>
</gene>
<evidence type="ECO:0000313" key="2">
    <source>
        <dbReference type="EMBL" id="QLQ78673.1"/>
    </source>
</evidence>
<dbReference type="GO" id="GO:0000011">
    <property type="term" value="P:vacuole inheritance"/>
    <property type="evidence" value="ECO:0007669"/>
    <property type="project" value="InterPro"/>
</dbReference>
<feature type="compositionally biased region" description="Polar residues" evidence="1">
    <location>
        <begin position="108"/>
        <end position="123"/>
    </location>
</feature>
<dbReference type="InterPro" id="IPR035293">
    <property type="entry name" value="Vac17"/>
</dbReference>
<evidence type="ECO:0000313" key="3">
    <source>
        <dbReference type="Proteomes" id="UP000510647"/>
    </source>
</evidence>
<dbReference type="Pfam" id="PF17321">
    <property type="entry name" value="Vac17"/>
    <property type="match status" value="1"/>
</dbReference>
<accession>A0A7H9HN13</accession>
<sequence length="427" mass="48495">MTQLEDISERLLTRSQEAILQLEIWIRRQQHLRELEDDSIDKLGDQYNLYIAQLNSLCIRSEYVRDKLNKERERRLSLINNRKYIEDLVLEFQDITTKLNELAHCRSSHSTPCSKSTRSSLDSFQPRPLKLTERHASNVRETRESPLKRKPLKQNVEFAAIPECSNSKCLSLPGSPMKEATIEKSLRMAKSYDTGLRPKKKKESNGKEIRAFFKENQRLSISFFGEYDDEIDSTSDQDTVISVSPACPQKGVPLRRYNSHESILSTKIAPIAFEKGHSSFLLPMWSKASMTSARVSSATAFSRTTGRGSSKDLLSTFIAGHTEAPMISGKRQETRPSSFFSRWNLFGSSLIPNQAKVDDNSNVEEQRSSPFKFRPQQPCFRSSSSRAAVSSVNVSPPRTKIPVFDSLISYDDLRDALDTELILAAEL</sequence>
<dbReference type="EMBL" id="CP059268">
    <property type="protein sequence ID" value="QLQ78673.1"/>
    <property type="molecule type" value="Genomic_DNA"/>
</dbReference>
<dbReference type="Proteomes" id="UP000510647">
    <property type="component" value="Chromosome 2"/>
</dbReference>
<dbReference type="GO" id="GO:0043495">
    <property type="term" value="F:protein-membrane adaptor activity"/>
    <property type="evidence" value="ECO:0007669"/>
    <property type="project" value="InterPro"/>
</dbReference>
<reference evidence="2 3" key="1">
    <citation type="submission" date="2020-06" db="EMBL/GenBank/DDBJ databases">
        <title>The yeast mating-type switching endonuclease HO is a domesticated member of an unorthodox homing genetic element family.</title>
        <authorList>
            <person name="Coughlan A.Y."/>
            <person name="Lombardi L."/>
            <person name="Braun-Galleani S."/>
            <person name="Martos A.R."/>
            <person name="Galeote V."/>
            <person name="Bigey F."/>
            <person name="Dequin S."/>
            <person name="Byrne K.P."/>
            <person name="Wolfe K.H."/>
        </authorList>
    </citation>
    <scope>NUCLEOTIDE SEQUENCE [LARGE SCALE GENOMIC DNA]</scope>
    <source>
        <strain evidence="2 3">CBS2947</strain>
    </source>
</reference>
<organism evidence="2 3">
    <name type="scientific">Torulaspora globosa</name>
    <dbReference type="NCBI Taxonomy" id="48254"/>
    <lineage>
        <taxon>Eukaryota</taxon>
        <taxon>Fungi</taxon>
        <taxon>Dikarya</taxon>
        <taxon>Ascomycota</taxon>
        <taxon>Saccharomycotina</taxon>
        <taxon>Saccharomycetes</taxon>
        <taxon>Saccharomycetales</taxon>
        <taxon>Saccharomycetaceae</taxon>
        <taxon>Torulaspora</taxon>
    </lineage>
</organism>
<dbReference type="AlphaFoldDB" id="A0A7H9HN13"/>